<sequence length="153" mass="16753">MSKTVDTFSGQDSMVLNGSDVPVTVLPYEQKRINPLFVQHMAGEMQNPVVPASLHSLGGHTVPSVHDKSSLHEFDVQQTLSATQTPFISGPGYGNDGEKEVFITAVGASYVPSVTTTKTHVTFMTDLGKKRMRSGALRFIRMKEKRRETAMSP</sequence>
<proteinExistence type="predicted"/>
<reference evidence="2" key="1">
    <citation type="submission" date="2016-11" db="UniProtKB">
        <authorList>
            <consortium name="WormBaseParasite"/>
        </authorList>
    </citation>
    <scope>IDENTIFICATION</scope>
</reference>
<evidence type="ECO:0000313" key="1">
    <source>
        <dbReference type="Proteomes" id="UP000095287"/>
    </source>
</evidence>
<dbReference type="Proteomes" id="UP000095287">
    <property type="component" value="Unplaced"/>
</dbReference>
<evidence type="ECO:0000313" key="2">
    <source>
        <dbReference type="WBParaSite" id="L893_g32596.t1"/>
    </source>
</evidence>
<organism evidence="1 2">
    <name type="scientific">Steinernema glaseri</name>
    <dbReference type="NCBI Taxonomy" id="37863"/>
    <lineage>
        <taxon>Eukaryota</taxon>
        <taxon>Metazoa</taxon>
        <taxon>Ecdysozoa</taxon>
        <taxon>Nematoda</taxon>
        <taxon>Chromadorea</taxon>
        <taxon>Rhabditida</taxon>
        <taxon>Tylenchina</taxon>
        <taxon>Panagrolaimomorpha</taxon>
        <taxon>Strongyloidoidea</taxon>
        <taxon>Steinernematidae</taxon>
        <taxon>Steinernema</taxon>
    </lineage>
</organism>
<keyword evidence="1" id="KW-1185">Reference proteome</keyword>
<dbReference type="WBParaSite" id="L893_g32596.t1">
    <property type="protein sequence ID" value="L893_g32596.t1"/>
    <property type="gene ID" value="L893_g32596"/>
</dbReference>
<protein>
    <submittedName>
        <fullName evidence="2">Late embryogenesis abundant protein, LEA-14</fullName>
    </submittedName>
</protein>
<accession>A0A1I8A4U8</accession>
<dbReference type="AlphaFoldDB" id="A0A1I8A4U8"/>
<name>A0A1I8A4U8_9BILA</name>